<name>A0ABQ1EB50_9CLOT</name>
<evidence type="ECO:0000313" key="2">
    <source>
        <dbReference type="EMBL" id="GFZ31948.1"/>
    </source>
</evidence>
<feature type="transmembrane region" description="Helical" evidence="1">
    <location>
        <begin position="32"/>
        <end position="52"/>
    </location>
</feature>
<keyword evidence="3" id="KW-1185">Reference proteome</keyword>
<proteinExistence type="predicted"/>
<evidence type="ECO:0008006" key="4">
    <source>
        <dbReference type="Google" id="ProtNLM"/>
    </source>
</evidence>
<accession>A0ABQ1EB50</accession>
<dbReference type="InterPro" id="IPR019206">
    <property type="entry name" value="DUF2085_TM"/>
</dbReference>
<dbReference type="Proteomes" id="UP000663802">
    <property type="component" value="Unassembled WGS sequence"/>
</dbReference>
<feature type="transmembrane region" description="Helical" evidence="1">
    <location>
        <begin position="89"/>
        <end position="110"/>
    </location>
</feature>
<organism evidence="2 3">
    <name type="scientific">Clostridium zeae</name>
    <dbReference type="NCBI Taxonomy" id="2759022"/>
    <lineage>
        <taxon>Bacteria</taxon>
        <taxon>Bacillati</taxon>
        <taxon>Bacillota</taxon>
        <taxon>Clostridia</taxon>
        <taxon>Eubacteriales</taxon>
        <taxon>Clostridiaceae</taxon>
        <taxon>Clostridium</taxon>
    </lineage>
</organism>
<feature type="transmembrane region" description="Helical" evidence="1">
    <location>
        <begin position="58"/>
        <end position="77"/>
    </location>
</feature>
<keyword evidence="1" id="KW-0812">Transmembrane</keyword>
<keyword evidence="1" id="KW-0472">Membrane</keyword>
<keyword evidence="1" id="KW-1133">Transmembrane helix</keyword>
<sequence>MYSNLEKLLHYMFLCHRRPDRSFFYKGKQFPICARCTGILAGYFIGIFYLFFIPNRNHLIEILFMLPLIIDGTVQYFGKWESTNMRRFCTGILAGISTVCLFSIAGAYGYNHGKHVADILIKFLQK</sequence>
<gene>
    <name evidence="2" type="ORF">CSC2_24740</name>
</gene>
<evidence type="ECO:0000313" key="3">
    <source>
        <dbReference type="Proteomes" id="UP000663802"/>
    </source>
</evidence>
<dbReference type="EMBL" id="BMBA01000002">
    <property type="protein sequence ID" value="GFZ31948.1"/>
    <property type="molecule type" value="Genomic_DNA"/>
</dbReference>
<protein>
    <recommendedName>
        <fullName evidence="4">DUF2085 domain-containing protein</fullName>
    </recommendedName>
</protein>
<reference evidence="2 3" key="1">
    <citation type="journal article" date="2021" name="Int. J. Syst. Evol. Microbiol.">
        <title>Clostridium zeae sp. nov., isolated from corn silage.</title>
        <authorList>
            <person name="Kobayashi H."/>
            <person name="Tanizawa Y."/>
            <person name="Yagura M."/>
            <person name="Sakamoto M."/>
            <person name="Ohkuma M."/>
            <person name="Tohno M."/>
        </authorList>
    </citation>
    <scope>NUCLEOTIDE SEQUENCE [LARGE SCALE GENOMIC DNA]</scope>
    <source>
        <strain evidence="2 3">CSC2</strain>
    </source>
</reference>
<comment type="caution">
    <text evidence="2">The sequence shown here is derived from an EMBL/GenBank/DDBJ whole genome shotgun (WGS) entry which is preliminary data.</text>
</comment>
<dbReference type="Pfam" id="PF09858">
    <property type="entry name" value="DUF2085"/>
    <property type="match status" value="1"/>
</dbReference>
<evidence type="ECO:0000256" key="1">
    <source>
        <dbReference type="SAM" id="Phobius"/>
    </source>
</evidence>